<dbReference type="AlphaFoldDB" id="A0AA39R8Y9"/>
<gene>
    <name evidence="3" type="ORF">JMJ35_001863</name>
</gene>
<keyword evidence="1" id="KW-0812">Transmembrane</keyword>
<feature type="transmembrane region" description="Helical" evidence="1">
    <location>
        <begin position="118"/>
        <end position="140"/>
    </location>
</feature>
<feature type="transmembrane region" description="Helical" evidence="1">
    <location>
        <begin position="192"/>
        <end position="213"/>
    </location>
</feature>
<feature type="transmembrane region" description="Helical" evidence="1">
    <location>
        <begin position="84"/>
        <end position="106"/>
    </location>
</feature>
<sequence>MAQQHSNTNTRNPTHRKVSQYFPYLRLLPIITGASWLTTLSTLFIYWLAQGRPRYPAQSNPYVAFISDIGAFILQPLFITGGTITAITLLGTILCVHVVFHWEYAIAKRAKSQRYKQVFSVLACIFQGVACPCQICLTIFDNKGYPRIHRMLLLGAFAGTALSAICTTVVFWGEMWREEQAKELQTRRQSVIASTTIFGIEFCMGVAFTTLLYLKFYRISGILEWVMAFLFTFYFWAFAGFLLLPAEEGGEGINEETPLLR</sequence>
<feature type="transmembrane region" description="Helical" evidence="1">
    <location>
        <begin position="225"/>
        <end position="244"/>
    </location>
</feature>
<feature type="transmembrane region" description="Helical" evidence="1">
    <location>
        <begin position="61"/>
        <end position="78"/>
    </location>
</feature>
<protein>
    <recommendedName>
        <fullName evidence="2">CWH43-like N-terminal domain-containing protein</fullName>
    </recommendedName>
</protein>
<evidence type="ECO:0000259" key="2">
    <source>
        <dbReference type="Pfam" id="PF10277"/>
    </source>
</evidence>
<dbReference type="Proteomes" id="UP001166286">
    <property type="component" value="Unassembled WGS sequence"/>
</dbReference>
<organism evidence="3 4">
    <name type="scientific">Cladonia borealis</name>
    <dbReference type="NCBI Taxonomy" id="184061"/>
    <lineage>
        <taxon>Eukaryota</taxon>
        <taxon>Fungi</taxon>
        <taxon>Dikarya</taxon>
        <taxon>Ascomycota</taxon>
        <taxon>Pezizomycotina</taxon>
        <taxon>Lecanoromycetes</taxon>
        <taxon>OSLEUM clade</taxon>
        <taxon>Lecanoromycetidae</taxon>
        <taxon>Lecanorales</taxon>
        <taxon>Lecanorineae</taxon>
        <taxon>Cladoniaceae</taxon>
        <taxon>Cladonia</taxon>
    </lineage>
</organism>
<reference evidence="3" key="1">
    <citation type="submission" date="2023-03" db="EMBL/GenBank/DDBJ databases">
        <title>Complete genome of Cladonia borealis.</title>
        <authorList>
            <person name="Park H."/>
        </authorList>
    </citation>
    <scope>NUCLEOTIDE SEQUENCE</scope>
    <source>
        <strain evidence="3">ANT050790</strain>
    </source>
</reference>
<feature type="transmembrane region" description="Helical" evidence="1">
    <location>
        <begin position="27"/>
        <end position="49"/>
    </location>
</feature>
<accession>A0AA39R8Y9</accession>
<evidence type="ECO:0000313" key="3">
    <source>
        <dbReference type="EMBL" id="KAK0515829.1"/>
    </source>
</evidence>
<feature type="transmembrane region" description="Helical" evidence="1">
    <location>
        <begin position="152"/>
        <end position="172"/>
    </location>
</feature>
<comment type="caution">
    <text evidence="3">The sequence shown here is derived from an EMBL/GenBank/DDBJ whole genome shotgun (WGS) entry which is preliminary data.</text>
</comment>
<keyword evidence="1" id="KW-0472">Membrane</keyword>
<dbReference type="EMBL" id="JAFEKC020000003">
    <property type="protein sequence ID" value="KAK0515829.1"/>
    <property type="molecule type" value="Genomic_DNA"/>
</dbReference>
<keyword evidence="1" id="KW-1133">Transmembrane helix</keyword>
<dbReference type="Pfam" id="PF10277">
    <property type="entry name" value="Frag1"/>
    <property type="match status" value="1"/>
</dbReference>
<feature type="domain" description="CWH43-like N-terminal" evidence="2">
    <location>
        <begin position="25"/>
        <end position="239"/>
    </location>
</feature>
<evidence type="ECO:0000256" key="1">
    <source>
        <dbReference type="SAM" id="Phobius"/>
    </source>
</evidence>
<keyword evidence="4" id="KW-1185">Reference proteome</keyword>
<proteinExistence type="predicted"/>
<name>A0AA39R8Y9_9LECA</name>
<evidence type="ECO:0000313" key="4">
    <source>
        <dbReference type="Proteomes" id="UP001166286"/>
    </source>
</evidence>
<dbReference type="InterPro" id="IPR019402">
    <property type="entry name" value="CWH43_N"/>
</dbReference>